<gene>
    <name evidence="1" type="ORF">BpHYR1_052786</name>
</gene>
<name>A0A3M7T0T4_BRAPC</name>
<organism evidence="1 2">
    <name type="scientific">Brachionus plicatilis</name>
    <name type="common">Marine rotifer</name>
    <name type="synonym">Brachionus muelleri</name>
    <dbReference type="NCBI Taxonomy" id="10195"/>
    <lineage>
        <taxon>Eukaryota</taxon>
        <taxon>Metazoa</taxon>
        <taxon>Spiralia</taxon>
        <taxon>Gnathifera</taxon>
        <taxon>Rotifera</taxon>
        <taxon>Eurotatoria</taxon>
        <taxon>Monogononta</taxon>
        <taxon>Pseudotrocha</taxon>
        <taxon>Ploima</taxon>
        <taxon>Brachionidae</taxon>
        <taxon>Brachionus</taxon>
    </lineage>
</organism>
<sequence>MMFKLNIVQKEFIGIKKLSYVKKFVLKCFVVEDWSDEKYFFDRGSLDNKFLTEYLRFARQMKWEISLIIKALFDSQFSINCLSNINSCYRGAGQYTLSWSFFKTRTKPIKSSFLYNRSDGFENVMPLRIKFDKSLNR</sequence>
<keyword evidence="2" id="KW-1185">Reference proteome</keyword>
<evidence type="ECO:0000313" key="2">
    <source>
        <dbReference type="Proteomes" id="UP000276133"/>
    </source>
</evidence>
<proteinExistence type="predicted"/>
<comment type="caution">
    <text evidence="1">The sequence shown here is derived from an EMBL/GenBank/DDBJ whole genome shotgun (WGS) entry which is preliminary data.</text>
</comment>
<dbReference type="EMBL" id="REGN01000477">
    <property type="protein sequence ID" value="RNA41673.1"/>
    <property type="molecule type" value="Genomic_DNA"/>
</dbReference>
<reference evidence="1 2" key="1">
    <citation type="journal article" date="2018" name="Sci. Rep.">
        <title>Genomic signatures of local adaptation to the degree of environmental predictability in rotifers.</title>
        <authorList>
            <person name="Franch-Gras L."/>
            <person name="Hahn C."/>
            <person name="Garcia-Roger E.M."/>
            <person name="Carmona M.J."/>
            <person name="Serra M."/>
            <person name="Gomez A."/>
        </authorList>
    </citation>
    <scope>NUCLEOTIDE SEQUENCE [LARGE SCALE GENOMIC DNA]</scope>
    <source>
        <strain evidence="1">HYR1</strain>
    </source>
</reference>
<accession>A0A3M7T0T4</accession>
<dbReference type="Proteomes" id="UP000276133">
    <property type="component" value="Unassembled WGS sequence"/>
</dbReference>
<protein>
    <submittedName>
        <fullName evidence="1">Uncharacterized protein</fullName>
    </submittedName>
</protein>
<evidence type="ECO:0000313" key="1">
    <source>
        <dbReference type="EMBL" id="RNA41673.1"/>
    </source>
</evidence>
<dbReference type="AlphaFoldDB" id="A0A3M7T0T4"/>